<dbReference type="CDD" id="cd05356">
    <property type="entry name" value="17beta-HSD1_like_SDR_c"/>
    <property type="match status" value="1"/>
</dbReference>
<sequence length="273" mass="30579">RDPLVGDGRSWAVITGATDGIGLSYARQLAHKRYNLLLISRSADKLEKVRNDLQVIQQPLNTTTKVLDIDFTINTDEVYDRIGREVRVLDDIHVLINNVGMGYPDGLPVYFVEQPDVEAFSRDMINANIVSCTRLTAQILPAMVRRGRGVVVNVSSFASNLPIPLIGVYSATKAYMDYFSRALEAECRHTGVIVQSLIPNVVLTKMNANIREQPSMKRLYPTADEYVKQAIRTVGRQSRAPGCRSHCIMQCCFGFLRFICDIIGVELDLMIIQ</sequence>
<reference evidence="5" key="1">
    <citation type="submission" date="2020-11" db="EMBL/GenBank/DDBJ databases">
        <authorList>
            <person name="Tran Van P."/>
        </authorList>
    </citation>
    <scope>NUCLEOTIDE SEQUENCE</scope>
</reference>
<dbReference type="Gene3D" id="3.40.50.720">
    <property type="entry name" value="NAD(P)-binding Rossmann-like Domain"/>
    <property type="match status" value="1"/>
</dbReference>
<dbReference type="Pfam" id="PF00106">
    <property type="entry name" value="adh_short"/>
    <property type="match status" value="1"/>
</dbReference>
<accession>A0A7R9QAR2</accession>
<evidence type="ECO:0000256" key="4">
    <source>
        <dbReference type="RuleBase" id="RU000363"/>
    </source>
</evidence>
<dbReference type="EMBL" id="OC876189">
    <property type="protein sequence ID" value="CAD7639028.1"/>
    <property type="molecule type" value="Genomic_DNA"/>
</dbReference>
<dbReference type="PANTHER" id="PTHR43899:SF13">
    <property type="entry name" value="RH59310P"/>
    <property type="match status" value="1"/>
</dbReference>
<keyword evidence="2" id="KW-0521">NADP</keyword>
<dbReference type="InterPro" id="IPR036291">
    <property type="entry name" value="NAD(P)-bd_dom_sf"/>
</dbReference>
<comment type="similarity">
    <text evidence="1 4">Belongs to the short-chain dehydrogenases/reductases (SDR) family.</text>
</comment>
<evidence type="ECO:0000313" key="6">
    <source>
        <dbReference type="Proteomes" id="UP000759131"/>
    </source>
</evidence>
<dbReference type="SUPFAM" id="SSF51735">
    <property type="entry name" value="NAD(P)-binding Rossmann-fold domains"/>
    <property type="match status" value="1"/>
</dbReference>
<organism evidence="5">
    <name type="scientific">Medioppia subpectinata</name>
    <dbReference type="NCBI Taxonomy" id="1979941"/>
    <lineage>
        <taxon>Eukaryota</taxon>
        <taxon>Metazoa</taxon>
        <taxon>Ecdysozoa</taxon>
        <taxon>Arthropoda</taxon>
        <taxon>Chelicerata</taxon>
        <taxon>Arachnida</taxon>
        <taxon>Acari</taxon>
        <taxon>Acariformes</taxon>
        <taxon>Sarcoptiformes</taxon>
        <taxon>Oribatida</taxon>
        <taxon>Brachypylina</taxon>
        <taxon>Oppioidea</taxon>
        <taxon>Oppiidae</taxon>
        <taxon>Medioppia</taxon>
    </lineage>
</organism>
<evidence type="ECO:0000256" key="1">
    <source>
        <dbReference type="ARBA" id="ARBA00006484"/>
    </source>
</evidence>
<dbReference type="PANTHER" id="PTHR43899">
    <property type="entry name" value="RH59310P"/>
    <property type="match status" value="1"/>
</dbReference>
<dbReference type="AlphaFoldDB" id="A0A7R9QAR2"/>
<dbReference type="EMBL" id="CAJPIZ010021614">
    <property type="protein sequence ID" value="CAG2117690.1"/>
    <property type="molecule type" value="Genomic_DNA"/>
</dbReference>
<evidence type="ECO:0000256" key="3">
    <source>
        <dbReference type="ARBA" id="ARBA00023002"/>
    </source>
</evidence>
<dbReference type="PRINTS" id="PR00080">
    <property type="entry name" value="SDRFAMILY"/>
</dbReference>
<dbReference type="Proteomes" id="UP000759131">
    <property type="component" value="Unassembled WGS sequence"/>
</dbReference>
<gene>
    <name evidence="5" type="ORF">OSB1V03_LOCUS17643</name>
</gene>
<dbReference type="OrthoDB" id="6502736at2759"/>
<dbReference type="InterPro" id="IPR002347">
    <property type="entry name" value="SDR_fam"/>
</dbReference>
<name>A0A7R9QAR2_9ACAR</name>
<keyword evidence="6" id="KW-1185">Reference proteome</keyword>
<dbReference type="PRINTS" id="PR00081">
    <property type="entry name" value="GDHRDH"/>
</dbReference>
<proteinExistence type="inferred from homology"/>
<dbReference type="InterPro" id="IPR051019">
    <property type="entry name" value="VLCFA-Steroid_DH"/>
</dbReference>
<dbReference type="GO" id="GO:0016491">
    <property type="term" value="F:oxidoreductase activity"/>
    <property type="evidence" value="ECO:0007669"/>
    <property type="project" value="UniProtKB-KW"/>
</dbReference>
<evidence type="ECO:0000256" key="2">
    <source>
        <dbReference type="ARBA" id="ARBA00022857"/>
    </source>
</evidence>
<feature type="non-terminal residue" evidence="5">
    <location>
        <position position="1"/>
    </location>
</feature>
<dbReference type="PIRSF" id="PIRSF000126">
    <property type="entry name" value="11-beta-HSD1"/>
    <property type="match status" value="1"/>
</dbReference>
<evidence type="ECO:0000313" key="5">
    <source>
        <dbReference type="EMBL" id="CAD7639028.1"/>
    </source>
</evidence>
<protein>
    <submittedName>
        <fullName evidence="5">Uncharacterized protein</fullName>
    </submittedName>
</protein>
<keyword evidence="3" id="KW-0560">Oxidoreductase</keyword>
<dbReference type="FunFam" id="3.40.50.720:FF:000137">
    <property type="entry name" value="Hydroxysteroid (17-beta) dehydrogenase 3"/>
    <property type="match status" value="1"/>
</dbReference>